<evidence type="ECO:0000256" key="1">
    <source>
        <dbReference type="SAM" id="MobiDB-lite"/>
    </source>
</evidence>
<evidence type="ECO:0000259" key="2">
    <source>
        <dbReference type="Pfam" id="PF03781"/>
    </source>
</evidence>
<gene>
    <name evidence="3" type="ORF">ACFFHQ_06445</name>
</gene>
<feature type="domain" description="Sulfatase-modifying factor enzyme-like" evidence="2">
    <location>
        <begin position="84"/>
        <end position="197"/>
    </location>
</feature>
<organism evidence="3 4">
    <name type="scientific">Geobacillus jurassicus</name>
    <dbReference type="NCBI Taxonomy" id="235932"/>
    <lineage>
        <taxon>Bacteria</taxon>
        <taxon>Bacillati</taxon>
        <taxon>Bacillota</taxon>
        <taxon>Bacilli</taxon>
        <taxon>Bacillales</taxon>
        <taxon>Anoxybacillaceae</taxon>
        <taxon>Geobacillus</taxon>
    </lineage>
</organism>
<dbReference type="RefSeq" id="WP_066231574.1">
    <property type="nucleotide sequence ID" value="NZ_JBHLVN010000029.1"/>
</dbReference>
<accession>A0ABV6GRI3</accession>
<evidence type="ECO:0000313" key="3">
    <source>
        <dbReference type="EMBL" id="MFC0297102.1"/>
    </source>
</evidence>
<dbReference type="EMBL" id="JBHLVN010000029">
    <property type="protein sequence ID" value="MFC0297102.1"/>
    <property type="molecule type" value="Genomic_DNA"/>
</dbReference>
<reference evidence="3 4" key="1">
    <citation type="submission" date="2024-09" db="EMBL/GenBank/DDBJ databases">
        <authorList>
            <person name="Sun Q."/>
            <person name="Mori K."/>
        </authorList>
    </citation>
    <scope>NUCLEOTIDE SEQUENCE [LARGE SCALE GENOMIC DNA]</scope>
    <source>
        <strain evidence="3 4">CCM 7224</strain>
    </source>
</reference>
<keyword evidence="4" id="KW-1185">Reference proteome</keyword>
<dbReference type="SUPFAM" id="SSF56436">
    <property type="entry name" value="C-type lectin-like"/>
    <property type="match status" value="1"/>
</dbReference>
<dbReference type="InterPro" id="IPR042095">
    <property type="entry name" value="SUMF_sf"/>
</dbReference>
<feature type="region of interest" description="Disordered" evidence="1">
    <location>
        <begin position="156"/>
        <end position="176"/>
    </location>
</feature>
<dbReference type="InterPro" id="IPR005532">
    <property type="entry name" value="SUMF_dom"/>
</dbReference>
<dbReference type="Gene3D" id="3.90.1580.10">
    <property type="entry name" value="paralog of FGE (formylglycine-generating enzyme)"/>
    <property type="match status" value="1"/>
</dbReference>
<protein>
    <submittedName>
        <fullName evidence="3">SUMF1/EgtB/PvdO family nonheme iron enzyme</fullName>
    </submittedName>
</protein>
<dbReference type="InterPro" id="IPR016187">
    <property type="entry name" value="CTDL_fold"/>
</dbReference>
<comment type="caution">
    <text evidence="3">The sequence shown here is derived from an EMBL/GenBank/DDBJ whole genome shotgun (WGS) entry which is preliminary data.</text>
</comment>
<sequence length="361" mass="39357">MPFVLSIKDTYRQAVESATGGKNTVMYDDKGNPSIMVCIPKFNLSDVINGAPNVPHPAFVVNGVVKSEIWISKYQNIVHDGRAYSIPFQDPKTYVTYDQAKSYCSAKGPGWHLMTNAEWAAIALWCKKNGFMPRGNNNFGKDHSATHERGKVTYTYNDNGTTREGRVATGSGPASWSHDGTNEGIFDLNGNVWEWVDGLKLIDGKIYVHQDNNYNTPEGPRKVDGWVDTGVYFDNTTPGDANETNHDVGGDPVLGAERTNPMFTTNPSSDAYYGTSSVAFEALTAKSGFTVPDLLKHLAIAPIDANHGGDALYVRNYGERVALRGGRWDHGAGAGVFALLLSRARSDSSPDFGFRSAYIAP</sequence>
<dbReference type="Proteomes" id="UP001589785">
    <property type="component" value="Unassembled WGS sequence"/>
</dbReference>
<dbReference type="Pfam" id="PF03781">
    <property type="entry name" value="FGE-sulfatase"/>
    <property type="match status" value="1"/>
</dbReference>
<name>A0ABV6GRI3_9BACL</name>
<evidence type="ECO:0000313" key="4">
    <source>
        <dbReference type="Proteomes" id="UP001589785"/>
    </source>
</evidence>
<proteinExistence type="predicted"/>